<gene>
    <name evidence="10" type="ORF">RJ639_008254</name>
</gene>
<evidence type="ECO:0000256" key="5">
    <source>
        <dbReference type="ARBA" id="ARBA00023004"/>
    </source>
</evidence>
<evidence type="ECO:0000256" key="1">
    <source>
        <dbReference type="ARBA" id="ARBA00010617"/>
    </source>
</evidence>
<dbReference type="PROSITE" id="PS00086">
    <property type="entry name" value="CYTOCHROME_P450"/>
    <property type="match status" value="1"/>
</dbReference>
<dbReference type="PANTHER" id="PTHR47955:SF8">
    <property type="entry name" value="CYTOCHROME P450 71D11-LIKE"/>
    <property type="match status" value="1"/>
</dbReference>
<evidence type="ECO:0000256" key="8">
    <source>
        <dbReference type="RuleBase" id="RU000461"/>
    </source>
</evidence>
<protein>
    <recommendedName>
        <fullName evidence="12">Cytochrome P450</fullName>
    </recommendedName>
</protein>
<evidence type="ECO:0000256" key="3">
    <source>
        <dbReference type="ARBA" id="ARBA00022723"/>
    </source>
</evidence>
<evidence type="ECO:0000256" key="2">
    <source>
        <dbReference type="ARBA" id="ARBA00022617"/>
    </source>
</evidence>
<dbReference type="GO" id="GO:0016705">
    <property type="term" value="F:oxidoreductase activity, acting on paired donors, with incorporation or reduction of molecular oxygen"/>
    <property type="evidence" value="ECO:0007669"/>
    <property type="project" value="InterPro"/>
</dbReference>
<dbReference type="CDD" id="cd11072">
    <property type="entry name" value="CYP71-like"/>
    <property type="match status" value="1"/>
</dbReference>
<keyword evidence="11" id="KW-1185">Reference proteome</keyword>
<keyword evidence="3 7" id="KW-0479">Metal-binding</keyword>
<feature type="chain" id="PRO_5041689297" description="Cytochrome P450" evidence="9">
    <location>
        <begin position="27"/>
        <end position="490"/>
    </location>
</feature>
<dbReference type="EMBL" id="JAVXUP010001358">
    <property type="protein sequence ID" value="KAK3012691.1"/>
    <property type="molecule type" value="Genomic_DNA"/>
</dbReference>
<dbReference type="PRINTS" id="PR00385">
    <property type="entry name" value="P450"/>
</dbReference>
<dbReference type="GO" id="GO:0051762">
    <property type="term" value="P:sesquiterpene biosynthetic process"/>
    <property type="evidence" value="ECO:0007669"/>
    <property type="project" value="UniProtKB-ARBA"/>
</dbReference>
<evidence type="ECO:0000313" key="10">
    <source>
        <dbReference type="EMBL" id="KAK3012691.1"/>
    </source>
</evidence>
<dbReference type="Gene3D" id="1.10.630.10">
    <property type="entry name" value="Cytochrome P450"/>
    <property type="match status" value="1"/>
</dbReference>
<name>A0AA89AV41_9ASTE</name>
<evidence type="ECO:0000256" key="9">
    <source>
        <dbReference type="SAM" id="SignalP"/>
    </source>
</evidence>
<dbReference type="PANTHER" id="PTHR47955">
    <property type="entry name" value="CYTOCHROME P450 FAMILY 71 PROTEIN"/>
    <property type="match status" value="1"/>
</dbReference>
<dbReference type="PRINTS" id="PR00463">
    <property type="entry name" value="EP450I"/>
</dbReference>
<keyword evidence="6 8" id="KW-0503">Monooxygenase</keyword>
<dbReference type="InterPro" id="IPR036396">
    <property type="entry name" value="Cyt_P450_sf"/>
</dbReference>
<evidence type="ECO:0008006" key="12">
    <source>
        <dbReference type="Google" id="ProtNLM"/>
    </source>
</evidence>
<dbReference type="SUPFAM" id="SSF48264">
    <property type="entry name" value="Cytochrome P450"/>
    <property type="match status" value="1"/>
</dbReference>
<keyword evidence="9" id="KW-0732">Signal</keyword>
<proteinExistence type="inferred from homology"/>
<reference evidence="10" key="1">
    <citation type="submission" date="2022-12" db="EMBL/GenBank/DDBJ databases">
        <title>Draft genome assemblies for two species of Escallonia (Escalloniales).</title>
        <authorList>
            <person name="Chanderbali A."/>
            <person name="Dervinis C."/>
            <person name="Anghel I."/>
            <person name="Soltis D."/>
            <person name="Soltis P."/>
            <person name="Zapata F."/>
        </authorList>
    </citation>
    <scope>NUCLEOTIDE SEQUENCE</scope>
    <source>
        <strain evidence="10">UCBG64.0493</strain>
        <tissue evidence="10">Leaf</tissue>
    </source>
</reference>
<dbReference type="InterPro" id="IPR017972">
    <property type="entry name" value="Cyt_P450_CS"/>
</dbReference>
<feature type="binding site" description="axial binding residue" evidence="7">
    <location>
        <position position="429"/>
    </location>
    <ligand>
        <name>heme</name>
        <dbReference type="ChEBI" id="CHEBI:30413"/>
    </ligand>
    <ligandPart>
        <name>Fe</name>
        <dbReference type="ChEBI" id="CHEBI:18248"/>
    </ligandPart>
</feature>
<dbReference type="InterPro" id="IPR001128">
    <property type="entry name" value="Cyt_P450"/>
</dbReference>
<dbReference type="Pfam" id="PF00067">
    <property type="entry name" value="p450"/>
    <property type="match status" value="1"/>
</dbReference>
<evidence type="ECO:0000313" key="11">
    <source>
        <dbReference type="Proteomes" id="UP001188597"/>
    </source>
</evidence>
<comment type="similarity">
    <text evidence="1 8">Belongs to the cytochrome P450 family.</text>
</comment>
<dbReference type="AlphaFoldDB" id="A0AA89AV41"/>
<dbReference type="FunFam" id="1.10.630.10:FF:000043">
    <property type="entry name" value="Cytochrome P450 99A2"/>
    <property type="match status" value="1"/>
</dbReference>
<dbReference type="GO" id="GO:0004497">
    <property type="term" value="F:monooxygenase activity"/>
    <property type="evidence" value="ECO:0007669"/>
    <property type="project" value="UniProtKB-KW"/>
</dbReference>
<dbReference type="InterPro" id="IPR002401">
    <property type="entry name" value="Cyt_P450_E_grp-I"/>
</dbReference>
<evidence type="ECO:0000256" key="6">
    <source>
        <dbReference type="ARBA" id="ARBA00023033"/>
    </source>
</evidence>
<keyword evidence="5 7" id="KW-0408">Iron</keyword>
<organism evidence="10 11">
    <name type="scientific">Escallonia herrerae</name>
    <dbReference type="NCBI Taxonomy" id="1293975"/>
    <lineage>
        <taxon>Eukaryota</taxon>
        <taxon>Viridiplantae</taxon>
        <taxon>Streptophyta</taxon>
        <taxon>Embryophyta</taxon>
        <taxon>Tracheophyta</taxon>
        <taxon>Spermatophyta</taxon>
        <taxon>Magnoliopsida</taxon>
        <taxon>eudicotyledons</taxon>
        <taxon>Gunneridae</taxon>
        <taxon>Pentapetalae</taxon>
        <taxon>asterids</taxon>
        <taxon>campanulids</taxon>
        <taxon>Escalloniales</taxon>
        <taxon>Escalloniaceae</taxon>
        <taxon>Escallonia</taxon>
    </lineage>
</organism>
<evidence type="ECO:0000256" key="4">
    <source>
        <dbReference type="ARBA" id="ARBA00023002"/>
    </source>
</evidence>
<comment type="cofactor">
    <cofactor evidence="7">
        <name>heme</name>
        <dbReference type="ChEBI" id="CHEBI:30413"/>
    </cofactor>
</comment>
<feature type="signal peptide" evidence="9">
    <location>
        <begin position="1"/>
        <end position="26"/>
    </location>
</feature>
<accession>A0AA89AV41</accession>
<dbReference type="Proteomes" id="UP001188597">
    <property type="component" value="Unassembled WGS sequence"/>
</dbReference>
<dbReference type="GO" id="GO:0020037">
    <property type="term" value="F:heme binding"/>
    <property type="evidence" value="ECO:0007669"/>
    <property type="project" value="InterPro"/>
</dbReference>
<keyword evidence="2 7" id="KW-0349">Heme</keyword>
<comment type="caution">
    <text evidence="10">The sequence shown here is derived from an EMBL/GenBank/DDBJ whole genome shotgun (WGS) entry which is preliminary data.</text>
</comment>
<evidence type="ECO:0000256" key="7">
    <source>
        <dbReference type="PIRSR" id="PIRSR602401-1"/>
    </source>
</evidence>
<keyword evidence="4 8" id="KW-0560">Oxidoreductase</keyword>
<sequence>MTIFSVLLISLFFVFLVFKHLKRTKTKLPPGPRKLPLIGNLHQLTSSSPHKSLTDLAKKHGPLMHLKLGELSAVVISSPEVAEEAIKNHELSFAQRPMLISLYGGAGVAFSEYGKYWRQLRHLYMSELLSPKCVRSFGLVREEEVWNLIESISSSSGHPINLTDRILEASSRVTSRVAFGNELKYASYFVSLAKEGTELGAGLDLTELFPSLKFLHFVSSTKAALVKLFEEIDKILENIINEHQARRVRDGNSTGNNDLVDVLLNLKESNDLEFSFTTTDIKAVILDIVFASTDTTATTIEWAMAELVKNPKIMEKAQAEVRHVLKGKSKINEEDIQELDYLKLVIKETLRLHPAAPLIPRESIERFRLGEYEIPAKAKVIINMWAIGRDPRHWQDAECFRPERFYESSIDYKGTSFQYIPFGAGRRICAGIYFGIAVVELQLAHLLYHFNWELPDTIMPSELDMTETFGVTVKRKHPLHLHATAIAISA</sequence>
<dbReference type="GO" id="GO:0005506">
    <property type="term" value="F:iron ion binding"/>
    <property type="evidence" value="ECO:0007669"/>
    <property type="project" value="InterPro"/>
</dbReference>